<protein>
    <submittedName>
        <fullName evidence="2">Uncharacterized protein</fullName>
    </submittedName>
</protein>
<keyword evidence="3" id="KW-1185">Reference proteome</keyword>
<geneLocation type="plasmid" evidence="2 3">
    <name>pR24_3</name>
</geneLocation>
<evidence type="ECO:0000256" key="1">
    <source>
        <dbReference type="SAM" id="MobiDB-lite"/>
    </source>
</evidence>
<dbReference type="RefSeq" id="WP_173946242.1">
    <property type="nucleotide sequence ID" value="NZ_CP102848.1"/>
</dbReference>
<reference evidence="2" key="1">
    <citation type="submission" date="2022-08" db="EMBL/GenBank/DDBJ databases">
        <title>Microvirga terrae sp. nov., isolated from soil.</title>
        <authorList>
            <person name="Kim K.H."/>
            <person name="Seo Y.L."/>
            <person name="Kim J.M."/>
            <person name="Lee J.K."/>
            <person name="Han D.M."/>
            <person name="Jeon C.O."/>
        </authorList>
    </citation>
    <scope>NUCLEOTIDE SEQUENCE</scope>
    <source>
        <strain evidence="2">R24</strain>
        <plasmid evidence="2">pR24_3</plasmid>
    </source>
</reference>
<evidence type="ECO:0000313" key="3">
    <source>
        <dbReference type="Proteomes" id="UP001017257"/>
    </source>
</evidence>
<dbReference type="EMBL" id="CP102848">
    <property type="protein sequence ID" value="UVF22861.1"/>
    <property type="molecule type" value="Genomic_DNA"/>
</dbReference>
<gene>
    <name evidence="2" type="ORF">HPT29_028330</name>
</gene>
<keyword evidence="2" id="KW-0614">Plasmid</keyword>
<name>A0ABY5S044_9HYPH</name>
<accession>A0ABY5S044</accession>
<sequence length="1160" mass="121873">MTTLTIGNREVEVSDDFLKLSQEQQNATVEEIAQSLGVTGDDAGSDTGEAPELTAGRAAGLTGRAGVQAVPGAIAGLPALAYDGTIGFLENMTRQAYNVGARALGAQEVPYRDPFKMTNAVSSLGEAGADALGLPKPETEGERIAVAGGQTALEALSGAGLAKAGAKTVEGGTRRVLTELADAPFTQAAIGGLAGTGAQTAVENDVNPLLGTVGGLALGVTGAAVPTLARQGFQSATNALDQAILRSPEAREQAAKARIYGAASDPEAALREIDEGAGAELVPGSRSTTFQATGDMGLGSLERELQTANPEVFAERRGAQNSSRLESLRSVQGEGNAEEIVTFLRGQLDEIDSITAGYETKARAAAEDAAGRLRPSEDADVVGRSLRGDMQDAEELARQREASLWNAVDPDGTLTAPIQGAKQKVASIYDSLSDAARLKVSRDEKAITDLIRDKPSVVSLREMMDLQSVIKETMREELSRKGSTRTYARLTQLQQVLRSAMERSAAERIASDPATNGRFQALVNEFQAGSAQGIGSGNRAAGALRAGSVSGMGGEASAQGRGPGSFAGSSRVQGSAQQGRGLSLTQFIAKNGGLPLDAESTARDWGNVSVGRFGRLARPEGRSVDGYWRNKLIEEGYLPRDADGYSSRDITKELYDAIENERAGRKTFTASDEMRSGLFEPDGQEADFLAASRQLREELQNVGVRPEEMSARAFNDAVERIARGEETDAITAYERAVMSLEDEGPVRAAYAQREGSSAGSLLDGYKDDPEVGKRYRAATEATRDKHKTFRQGYVAPMLRREGEKGSFRMADGSVAKNAFMPGPTGGERIKALVKAGAKMSDVAEAAALSLQKANVFKADGTIDAAKLQRWRSSHADALRELPQDVRAKFASASLASQTLEQVAALRKQRLDAFNKSVLGKVAKIETADLPGAIGRILNSGDANKQMAQLVAAANKNPKAKEGLRRAVAEYVQERFISNKEVGASGENGIRADAFQGFIRSKKNALTLVFGQEHVLRLQAIADDIKRSERSLSAVKTPGQSNTAQDIGAVLDKHTEKAGNKSLFSQILVAAGGGALIGDFTGAAVGAAGAGLKGVLGSMRAAGLKKVDDLVLEMMTDPQLAKTALLKAPISSKGAQKALSQVLARRSALATSSAVGGSYGQ</sequence>
<organism evidence="2 3">
    <name type="scientific">Microvirga terrae</name>
    <dbReference type="NCBI Taxonomy" id="2740529"/>
    <lineage>
        <taxon>Bacteria</taxon>
        <taxon>Pseudomonadati</taxon>
        <taxon>Pseudomonadota</taxon>
        <taxon>Alphaproteobacteria</taxon>
        <taxon>Hyphomicrobiales</taxon>
        <taxon>Methylobacteriaceae</taxon>
        <taxon>Microvirga</taxon>
    </lineage>
</organism>
<evidence type="ECO:0000313" key="2">
    <source>
        <dbReference type="EMBL" id="UVF22861.1"/>
    </source>
</evidence>
<feature type="region of interest" description="Disordered" evidence="1">
    <location>
        <begin position="549"/>
        <end position="575"/>
    </location>
</feature>
<dbReference type="Proteomes" id="UP001017257">
    <property type="component" value="Plasmid pR24_3"/>
</dbReference>
<proteinExistence type="predicted"/>